<feature type="compositionally biased region" description="Low complexity" evidence="1">
    <location>
        <begin position="42"/>
        <end position="61"/>
    </location>
</feature>
<dbReference type="Proteomes" id="UP000664795">
    <property type="component" value="Unassembled WGS sequence"/>
</dbReference>
<protein>
    <submittedName>
        <fullName evidence="3">Uncharacterized protein</fullName>
    </submittedName>
</protein>
<comment type="caution">
    <text evidence="3">The sequence shown here is derived from an EMBL/GenBank/DDBJ whole genome shotgun (WGS) entry which is preliminary data.</text>
</comment>
<evidence type="ECO:0000256" key="1">
    <source>
        <dbReference type="SAM" id="MobiDB-lite"/>
    </source>
</evidence>
<feature type="region of interest" description="Disordered" evidence="1">
    <location>
        <begin position="88"/>
        <end position="121"/>
    </location>
</feature>
<accession>A0A939G7B4</accession>
<keyword evidence="2" id="KW-1133">Transmembrane helix</keyword>
<feature type="region of interest" description="Disordered" evidence="1">
    <location>
        <begin position="41"/>
        <end position="61"/>
    </location>
</feature>
<dbReference type="PROSITE" id="PS51257">
    <property type="entry name" value="PROKAR_LIPOPROTEIN"/>
    <property type="match status" value="1"/>
</dbReference>
<evidence type="ECO:0000256" key="2">
    <source>
        <dbReference type="SAM" id="Phobius"/>
    </source>
</evidence>
<dbReference type="RefSeq" id="WP_207335318.1">
    <property type="nucleotide sequence ID" value="NZ_JAFMYU010000006.1"/>
</dbReference>
<dbReference type="AlphaFoldDB" id="A0A939G7B4"/>
<reference evidence="3 4" key="1">
    <citation type="submission" date="2021-03" db="EMBL/GenBank/DDBJ databases">
        <title>Fibrella sp. HMF5036 genome sequencing and assembly.</title>
        <authorList>
            <person name="Kang H."/>
            <person name="Kim H."/>
            <person name="Bae S."/>
            <person name="Joh K."/>
        </authorList>
    </citation>
    <scope>NUCLEOTIDE SEQUENCE [LARGE SCALE GENOMIC DNA]</scope>
    <source>
        <strain evidence="3 4">HMF5036</strain>
    </source>
</reference>
<keyword evidence="4" id="KW-1185">Reference proteome</keyword>
<evidence type="ECO:0000313" key="4">
    <source>
        <dbReference type="Proteomes" id="UP000664795"/>
    </source>
</evidence>
<evidence type="ECO:0000313" key="3">
    <source>
        <dbReference type="EMBL" id="MBO0931356.1"/>
    </source>
</evidence>
<gene>
    <name evidence="3" type="ORF">J2I48_10145</name>
</gene>
<keyword evidence="2" id="KW-0812">Transmembrane</keyword>
<feature type="transmembrane region" description="Helical" evidence="2">
    <location>
        <begin position="149"/>
        <end position="179"/>
    </location>
</feature>
<proteinExistence type="predicted"/>
<sequence length="198" mass="21539">MRVPAGLLAVCIGLSMSGCHRPTATFQRAHRDVFYTPITARPATDPALPATEPPAEATTPPVAYVDVTPSAIPASQRIQEHHARAQRLLTRRPTSPAAPDQRNKPADELENGPGPGPKQRKTLREILGLPPKKKLNWWQRISWQLKASVIVILVAVVFAILQITILAIIFGLIGAYLLVRGLKKSFKVRRGLFGLGGG</sequence>
<dbReference type="EMBL" id="JAFMYU010000006">
    <property type="protein sequence ID" value="MBO0931356.1"/>
    <property type="molecule type" value="Genomic_DNA"/>
</dbReference>
<organism evidence="3 4">
    <name type="scientific">Fibrella aquatilis</name>
    <dbReference type="NCBI Taxonomy" id="2817059"/>
    <lineage>
        <taxon>Bacteria</taxon>
        <taxon>Pseudomonadati</taxon>
        <taxon>Bacteroidota</taxon>
        <taxon>Cytophagia</taxon>
        <taxon>Cytophagales</taxon>
        <taxon>Spirosomataceae</taxon>
        <taxon>Fibrella</taxon>
    </lineage>
</organism>
<name>A0A939G7B4_9BACT</name>
<keyword evidence="2" id="KW-0472">Membrane</keyword>